<dbReference type="Pfam" id="PF12325">
    <property type="entry name" value="TMF_TATA_bd"/>
    <property type="match status" value="1"/>
</dbReference>
<feature type="domain" description="TATA element modulatory factor 1 TATA binding" evidence="6">
    <location>
        <begin position="886"/>
        <end position="985"/>
    </location>
</feature>
<dbReference type="Pfam" id="PF12329">
    <property type="entry name" value="TMF_DNA_bd"/>
    <property type="match status" value="1"/>
</dbReference>
<name>A0A9Q1QQZ0_9CARY</name>
<feature type="region of interest" description="Disordered" evidence="5">
    <location>
        <begin position="231"/>
        <end position="271"/>
    </location>
</feature>
<feature type="coiled-coil region" evidence="4">
    <location>
        <begin position="674"/>
        <end position="778"/>
    </location>
</feature>
<dbReference type="Proteomes" id="UP001153076">
    <property type="component" value="Unassembled WGS sequence"/>
</dbReference>
<dbReference type="PANTHER" id="PTHR47347:SF2">
    <property type="entry name" value="GOLGIN CANDIDATE 5"/>
    <property type="match status" value="1"/>
</dbReference>
<keyword evidence="3 4" id="KW-0175">Coiled coil</keyword>
<evidence type="ECO:0000256" key="3">
    <source>
        <dbReference type="ARBA" id="ARBA00023054"/>
    </source>
</evidence>
<evidence type="ECO:0000256" key="2">
    <source>
        <dbReference type="ARBA" id="ARBA00023034"/>
    </source>
</evidence>
<sequence>MDWWGGRVSLGNLDLAGAVNKLQESVKNIEKNFDTALGFEERPDSSSQGQLLGSPKESSNNRKIPSHGREEKTAESEDEELLQDDARSPESKDNLPEQAADPQSLSLFEEKKDDETDVAVNSTVEPTLSSKEVELKAQKDPVDSGTFKVLSVIEDSGKDSSNAQDATAPLEPVVHDVGTMESTKQLNEEDKSDMGFIQESESMNKYNHHNVTTRKSSDTLETQENIKMLPTERVSIDSQAGNKIQYSEPSDATGNGEPMRPTESTNQGLSIELPSDEVQIVSDLASEENNAKAGTIEVSKLSNVVEVDSRENVVEVDSKEHRLSSASNVSGSADAVHELEKVKREMKMMETALQGAARQAQAKADEIAKLINENEHLKSVVEDLKRKSDDAEMDSLREEYQQRVASLERKVYALTKERDTLRREQSKRSDAAALLKEKDEIINQVMAEGEELSKKQAAQEAQIRKLRAQTRELEEEKKSLIMKLQLEENKVESIKKDKAATEKLLQETIEKHQAELAEQKEYYTNALIAAKEAEALAGARASNETRTELEGRLGEAEEREAMLLQALEELRQTLSRQEQQAIIKEDMLRRDIEDIQKRYQVCFEFPDFATMIYLCYFGAASHVNSQLSVGNQASERRCEEVVTQLPESTRPLLRQIEAMQEAFTQKAKAWAAVERTLQSRLEEAEAKAAAAEERERSINKRLSQTLSRLNVLEAQISCLRAEQTQLNRSIEKERQRAAENRLEYLAAKEEAATHEVRANQLEEQIRELKRRHKNDLQEALAHRELLQQVDAPVVELELEKAIRLDLEKAARLQSSSAVNQNLTEKNKSELENGKLMRKLSTPSSVGNMEESFFLQASLDSSRSFLERKNSGEAIMSPYYWKSMTPSAFEAALRQKEGELASYMSRLASMESIQDSLAEELVKMTEQCDKLRTEAAMLPGIRAELEGLRRRHTAALELMGERDEELEELRADIVDLKGMYREQVNLLVNKIQILSLQMGVA</sequence>
<feature type="region of interest" description="Disordered" evidence="5">
    <location>
        <begin position="37"/>
        <end position="125"/>
    </location>
</feature>
<feature type="region of interest" description="Disordered" evidence="5">
    <location>
        <begin position="201"/>
        <end position="220"/>
    </location>
</feature>
<comment type="subcellular location">
    <subcellularLocation>
        <location evidence="1">Golgi apparatus</location>
    </subcellularLocation>
</comment>
<dbReference type="InterPro" id="IPR022092">
    <property type="entry name" value="TMF_DNA-bd"/>
</dbReference>
<proteinExistence type="predicted"/>
<organism evidence="7 8">
    <name type="scientific">Carnegiea gigantea</name>
    <dbReference type="NCBI Taxonomy" id="171969"/>
    <lineage>
        <taxon>Eukaryota</taxon>
        <taxon>Viridiplantae</taxon>
        <taxon>Streptophyta</taxon>
        <taxon>Embryophyta</taxon>
        <taxon>Tracheophyta</taxon>
        <taxon>Spermatophyta</taxon>
        <taxon>Magnoliopsida</taxon>
        <taxon>eudicotyledons</taxon>
        <taxon>Gunneridae</taxon>
        <taxon>Pentapetalae</taxon>
        <taxon>Caryophyllales</taxon>
        <taxon>Cactineae</taxon>
        <taxon>Cactaceae</taxon>
        <taxon>Cactoideae</taxon>
        <taxon>Echinocereeae</taxon>
        <taxon>Carnegiea</taxon>
    </lineage>
</organism>
<accession>A0A9Q1QQZ0</accession>
<comment type="caution">
    <text evidence="7">The sequence shown here is derived from an EMBL/GenBank/DDBJ whole genome shotgun (WGS) entry which is preliminary data.</text>
</comment>
<feature type="coiled-coil region" evidence="4">
    <location>
        <begin position="339"/>
        <end position="424"/>
    </location>
</feature>
<dbReference type="GO" id="GO:0005794">
    <property type="term" value="C:Golgi apparatus"/>
    <property type="evidence" value="ECO:0007669"/>
    <property type="project" value="UniProtKB-SubCell"/>
</dbReference>
<evidence type="ECO:0000256" key="4">
    <source>
        <dbReference type="SAM" id="Coils"/>
    </source>
</evidence>
<protein>
    <recommendedName>
        <fullName evidence="6">TATA element modulatory factor 1 TATA binding domain-containing protein</fullName>
    </recommendedName>
</protein>
<feature type="region of interest" description="Disordered" evidence="5">
    <location>
        <begin position="157"/>
        <end position="190"/>
    </location>
</feature>
<reference evidence="7" key="1">
    <citation type="submission" date="2022-04" db="EMBL/GenBank/DDBJ databases">
        <title>Carnegiea gigantea Genome sequencing and assembly v2.</title>
        <authorList>
            <person name="Copetti D."/>
            <person name="Sanderson M.J."/>
            <person name="Burquez A."/>
            <person name="Wojciechowski M.F."/>
        </authorList>
    </citation>
    <scope>NUCLEOTIDE SEQUENCE</scope>
    <source>
        <strain evidence="7">SGP5-SGP5p</strain>
        <tissue evidence="7">Aerial part</tissue>
    </source>
</reference>
<feature type="compositionally biased region" description="Polar residues" evidence="5">
    <location>
        <begin position="236"/>
        <end position="253"/>
    </location>
</feature>
<evidence type="ECO:0000256" key="5">
    <source>
        <dbReference type="SAM" id="MobiDB-lite"/>
    </source>
</evidence>
<keyword evidence="8" id="KW-1185">Reference proteome</keyword>
<evidence type="ECO:0000259" key="6">
    <source>
        <dbReference type="Pfam" id="PF12325"/>
    </source>
</evidence>
<feature type="compositionally biased region" description="Polar residues" evidence="5">
    <location>
        <begin position="45"/>
        <end position="63"/>
    </location>
</feature>
<dbReference type="InterPro" id="IPR022091">
    <property type="entry name" value="TMF_TATA-bd"/>
</dbReference>
<dbReference type="OrthoDB" id="74178at2759"/>
<evidence type="ECO:0000313" key="8">
    <source>
        <dbReference type="Proteomes" id="UP001153076"/>
    </source>
</evidence>
<evidence type="ECO:0000313" key="7">
    <source>
        <dbReference type="EMBL" id="KAJ8452068.1"/>
    </source>
</evidence>
<feature type="compositionally biased region" description="Basic and acidic residues" evidence="5">
    <location>
        <begin position="84"/>
        <end position="95"/>
    </location>
</feature>
<dbReference type="EMBL" id="JAKOGI010000006">
    <property type="protein sequence ID" value="KAJ8452068.1"/>
    <property type="molecule type" value="Genomic_DNA"/>
</dbReference>
<dbReference type="AlphaFoldDB" id="A0A9Q1QQZ0"/>
<dbReference type="PANTHER" id="PTHR47347">
    <property type="entry name" value="GOLGIN CANDIDATE 5"/>
    <property type="match status" value="1"/>
</dbReference>
<evidence type="ECO:0000256" key="1">
    <source>
        <dbReference type="ARBA" id="ARBA00004555"/>
    </source>
</evidence>
<gene>
    <name evidence="7" type="ORF">Cgig2_016649</name>
</gene>
<keyword evidence="2" id="KW-0333">Golgi apparatus</keyword>
<feature type="coiled-coil region" evidence="4">
    <location>
        <begin position="449"/>
        <end position="587"/>
    </location>
</feature>